<name>A0A0A9U733_ARUDO</name>
<reference evidence="1" key="1">
    <citation type="submission" date="2014-09" db="EMBL/GenBank/DDBJ databases">
        <authorList>
            <person name="Magalhaes I.L.F."/>
            <person name="Oliveira U."/>
            <person name="Santos F.R."/>
            <person name="Vidigal T.H.D.A."/>
            <person name="Brescovit A.D."/>
            <person name="Santos A.J."/>
        </authorList>
    </citation>
    <scope>NUCLEOTIDE SEQUENCE</scope>
    <source>
        <tissue evidence="1">Shoot tissue taken approximately 20 cm above the soil surface</tissue>
    </source>
</reference>
<sequence length="14" mass="1765">MEARLGWSESARWW</sequence>
<proteinExistence type="predicted"/>
<accession>A0A0A9U733</accession>
<dbReference type="EMBL" id="GBRH01280770">
    <property type="protein sequence ID" value="JAD17125.1"/>
    <property type="molecule type" value="Transcribed_RNA"/>
</dbReference>
<organism evidence="1">
    <name type="scientific">Arundo donax</name>
    <name type="common">Giant reed</name>
    <name type="synonym">Donax arundinaceus</name>
    <dbReference type="NCBI Taxonomy" id="35708"/>
    <lineage>
        <taxon>Eukaryota</taxon>
        <taxon>Viridiplantae</taxon>
        <taxon>Streptophyta</taxon>
        <taxon>Embryophyta</taxon>
        <taxon>Tracheophyta</taxon>
        <taxon>Spermatophyta</taxon>
        <taxon>Magnoliopsida</taxon>
        <taxon>Liliopsida</taxon>
        <taxon>Poales</taxon>
        <taxon>Poaceae</taxon>
        <taxon>PACMAD clade</taxon>
        <taxon>Arundinoideae</taxon>
        <taxon>Arundineae</taxon>
        <taxon>Arundo</taxon>
    </lineage>
</organism>
<reference evidence="1" key="2">
    <citation type="journal article" date="2015" name="Data Brief">
        <title>Shoot transcriptome of the giant reed, Arundo donax.</title>
        <authorList>
            <person name="Barrero R.A."/>
            <person name="Guerrero F.D."/>
            <person name="Moolhuijzen P."/>
            <person name="Goolsby J.A."/>
            <person name="Tidwell J."/>
            <person name="Bellgard S.E."/>
            <person name="Bellgard M.I."/>
        </authorList>
    </citation>
    <scope>NUCLEOTIDE SEQUENCE</scope>
    <source>
        <tissue evidence="1">Shoot tissue taken approximately 20 cm above the soil surface</tissue>
    </source>
</reference>
<evidence type="ECO:0000313" key="1">
    <source>
        <dbReference type="EMBL" id="JAD17125.1"/>
    </source>
</evidence>
<protein>
    <submittedName>
        <fullName evidence="1">Uncharacterized protein</fullName>
    </submittedName>
</protein>